<accession>A0ABZ0RXR1</accession>
<dbReference type="Proteomes" id="UP001322664">
    <property type="component" value="Chromosome"/>
</dbReference>
<gene>
    <name evidence="1" type="ORF">R6U77_04840</name>
</gene>
<dbReference type="InterPro" id="IPR046930">
    <property type="entry name" value="HTH_60"/>
</dbReference>
<proteinExistence type="predicted"/>
<dbReference type="Pfam" id="PF20317">
    <property type="entry name" value="HTH_60"/>
    <property type="match status" value="1"/>
</dbReference>
<dbReference type="RefSeq" id="WP_319837643.1">
    <property type="nucleotide sequence ID" value="NZ_CP137624.1"/>
</dbReference>
<evidence type="ECO:0000313" key="2">
    <source>
        <dbReference type="Proteomes" id="UP001322664"/>
    </source>
</evidence>
<reference evidence="1 2" key="1">
    <citation type="submission" date="2023-09" db="EMBL/GenBank/DDBJ databases">
        <authorList>
            <person name="Page C.A."/>
            <person name="Perez-Diaz I.M."/>
        </authorList>
    </citation>
    <scope>NUCLEOTIDE SEQUENCE [LARGE SCALE GENOMIC DNA]</scope>
    <source>
        <strain evidence="1 2">Ll15</strain>
    </source>
</reference>
<protein>
    <submittedName>
        <fullName evidence="1">HTH domain-containing protein</fullName>
    </submittedName>
</protein>
<sequence>MDIKDILSINTNFNKTYKQELQDLTDKFNLTFEQLPNLLTILPKELDDLLNQNVKLTANQERILKYKLTMLNHGFSLDLTAKERVQLIIDSLVKQFGLSIENISRITNIEEEEILSFQKNTPISREVEMNVIVNIMMLNSVLIQN</sequence>
<evidence type="ECO:0000313" key="1">
    <source>
        <dbReference type="EMBL" id="WPK13018.1"/>
    </source>
</evidence>
<organism evidence="1 2">
    <name type="scientific">Lysinibacillus louembei</name>
    <dbReference type="NCBI Taxonomy" id="1470088"/>
    <lineage>
        <taxon>Bacteria</taxon>
        <taxon>Bacillati</taxon>
        <taxon>Bacillota</taxon>
        <taxon>Bacilli</taxon>
        <taxon>Bacillales</taxon>
        <taxon>Bacillaceae</taxon>
        <taxon>Lysinibacillus</taxon>
    </lineage>
</organism>
<dbReference type="EMBL" id="CP137624">
    <property type="protein sequence ID" value="WPK13018.1"/>
    <property type="molecule type" value="Genomic_DNA"/>
</dbReference>
<keyword evidence="2" id="KW-1185">Reference proteome</keyword>
<name>A0ABZ0RXR1_9BACI</name>